<keyword evidence="3" id="KW-0378">Hydrolase</keyword>
<feature type="coiled-coil region" evidence="1">
    <location>
        <begin position="118"/>
        <end position="145"/>
    </location>
</feature>
<comment type="caution">
    <text evidence="3">The sequence shown here is derived from an EMBL/GenBank/DDBJ whole genome shotgun (WGS) entry which is preliminary data.</text>
</comment>
<dbReference type="RefSeq" id="WP_035150275.1">
    <property type="nucleotide sequence ID" value="NZ_JAAZWO010000021.1"/>
</dbReference>
<dbReference type="InterPro" id="IPR012338">
    <property type="entry name" value="Beta-lactam/transpept-like"/>
</dbReference>
<dbReference type="InterPro" id="IPR045155">
    <property type="entry name" value="Beta-lactam_cat"/>
</dbReference>
<accession>A0A923EE08</accession>
<dbReference type="Proteomes" id="UP000563151">
    <property type="component" value="Unassembled WGS sequence"/>
</dbReference>
<evidence type="ECO:0000313" key="3">
    <source>
        <dbReference type="EMBL" id="MBC2399078.1"/>
    </source>
</evidence>
<dbReference type="Gene3D" id="3.40.710.10">
    <property type="entry name" value="DD-peptidase/beta-lactamase superfamily"/>
    <property type="match status" value="1"/>
</dbReference>
<keyword evidence="1" id="KW-0175">Coiled coil</keyword>
<dbReference type="GO" id="GO:0008800">
    <property type="term" value="F:beta-lactamase activity"/>
    <property type="evidence" value="ECO:0007669"/>
    <property type="project" value="InterPro"/>
</dbReference>
<evidence type="ECO:0000259" key="2">
    <source>
        <dbReference type="Pfam" id="PF13354"/>
    </source>
</evidence>
<dbReference type="GO" id="GO:0046677">
    <property type="term" value="P:response to antibiotic"/>
    <property type="evidence" value="ECO:0007669"/>
    <property type="project" value="InterPro"/>
</dbReference>
<dbReference type="SUPFAM" id="SSF56601">
    <property type="entry name" value="beta-lactamase/transpeptidase-like"/>
    <property type="match status" value="1"/>
</dbReference>
<evidence type="ECO:0000256" key="1">
    <source>
        <dbReference type="SAM" id="Coils"/>
    </source>
</evidence>
<dbReference type="InterPro" id="IPR000871">
    <property type="entry name" value="Beta-lactam_class-A"/>
</dbReference>
<name>A0A923EE08_CLOTT</name>
<reference evidence="3 4" key="1">
    <citation type="submission" date="2020-04" db="EMBL/GenBank/DDBJ databases">
        <title>Genomic insights into acetone-butanol-ethanol (ABE) fermentation by sequencing solventogenic clostridia strains.</title>
        <authorList>
            <person name="Brown S."/>
        </authorList>
    </citation>
    <scope>NUCLEOTIDE SEQUENCE [LARGE SCALE GENOMIC DNA]</scope>
    <source>
        <strain evidence="3 4">DJ011</strain>
    </source>
</reference>
<dbReference type="Pfam" id="PF13354">
    <property type="entry name" value="Beta-lactamase2"/>
    <property type="match status" value="1"/>
</dbReference>
<dbReference type="PANTHER" id="PTHR35333">
    <property type="entry name" value="BETA-LACTAMASE"/>
    <property type="match status" value="1"/>
</dbReference>
<dbReference type="AlphaFoldDB" id="A0A923EE08"/>
<keyword evidence="4" id="KW-1185">Reference proteome</keyword>
<dbReference type="EMBL" id="JAAZWO010000021">
    <property type="protein sequence ID" value="MBC2399078.1"/>
    <property type="molecule type" value="Genomic_DNA"/>
</dbReference>
<dbReference type="GO" id="GO:0030655">
    <property type="term" value="P:beta-lactam antibiotic catabolic process"/>
    <property type="evidence" value="ECO:0007669"/>
    <property type="project" value="InterPro"/>
</dbReference>
<dbReference type="PANTHER" id="PTHR35333:SF3">
    <property type="entry name" value="BETA-LACTAMASE-TYPE TRANSPEPTIDASE FOLD CONTAINING PROTEIN"/>
    <property type="match status" value="1"/>
</dbReference>
<sequence length="269" mass="30687">MELENLIEDIINNSKGDIAVAIKNLESNSTIMINEKEVFPSASTIKLLIMVTAMQEVKEGKRNLKDKIIISTEEKCGGDGILKELNKDHNFTLIEIITLMIIISDNTATNILIDMLGMDNINKIANELKLNNTRLQRKMMDSEAVKMGKENLTTALDMCTILEMLYKGEIVDKEYSNIMIEILKKQQVNGRLTLYLPDDLVVAHKTGDLDKLEHDVGIVYYPYCNYIICVLTKNLYTNKEGREIIGKISYEVYKSFKKFHRNNVSNIIN</sequence>
<protein>
    <submittedName>
        <fullName evidence="3">Serine hydrolase</fullName>
    </submittedName>
</protein>
<gene>
    <name evidence="3" type="ORF">HGG79_15035</name>
</gene>
<organism evidence="3 4">
    <name type="scientific">Clostridium tetanomorphum</name>
    <dbReference type="NCBI Taxonomy" id="1553"/>
    <lineage>
        <taxon>Bacteria</taxon>
        <taxon>Bacillati</taxon>
        <taxon>Bacillota</taxon>
        <taxon>Clostridia</taxon>
        <taxon>Eubacteriales</taxon>
        <taxon>Clostridiaceae</taxon>
        <taxon>Clostridium</taxon>
    </lineage>
</organism>
<evidence type="ECO:0000313" key="4">
    <source>
        <dbReference type="Proteomes" id="UP000563151"/>
    </source>
</evidence>
<proteinExistence type="predicted"/>
<feature type="domain" description="Beta-lactamase class A catalytic" evidence="2">
    <location>
        <begin position="20"/>
        <end position="232"/>
    </location>
</feature>